<feature type="transmembrane region" description="Helical" evidence="1">
    <location>
        <begin position="115"/>
        <end position="137"/>
    </location>
</feature>
<feature type="domain" description="Potassium channel" evidence="2">
    <location>
        <begin position="51"/>
        <end position="134"/>
    </location>
</feature>
<dbReference type="SUPFAM" id="SSF81324">
    <property type="entry name" value="Voltage-gated potassium channels"/>
    <property type="match status" value="1"/>
</dbReference>
<feature type="transmembrane region" description="Helical" evidence="1">
    <location>
        <begin position="6"/>
        <end position="25"/>
    </location>
</feature>
<keyword evidence="3" id="KW-0407">Ion channel</keyword>
<comment type="caution">
    <text evidence="3">The sequence shown here is derived from an EMBL/GenBank/DDBJ whole genome shotgun (WGS) entry which is preliminary data.</text>
</comment>
<dbReference type="Proteomes" id="UP001649381">
    <property type="component" value="Unassembled WGS sequence"/>
</dbReference>
<keyword evidence="4" id="KW-1185">Reference proteome</keyword>
<dbReference type="InterPro" id="IPR013099">
    <property type="entry name" value="K_chnl_dom"/>
</dbReference>
<feature type="transmembrane region" description="Helical" evidence="1">
    <location>
        <begin position="84"/>
        <end position="103"/>
    </location>
</feature>
<evidence type="ECO:0000256" key="1">
    <source>
        <dbReference type="SAM" id="Phobius"/>
    </source>
</evidence>
<protein>
    <submittedName>
        <fullName evidence="3">Potassium channel family protein</fullName>
    </submittedName>
</protein>
<keyword evidence="1" id="KW-0472">Membrane</keyword>
<keyword evidence="1" id="KW-0812">Transmembrane</keyword>
<gene>
    <name evidence="3" type="ORF">L2716_16475</name>
</gene>
<keyword evidence="1" id="KW-1133">Transmembrane helix</keyword>
<reference evidence="3 4" key="1">
    <citation type="submission" date="2022-01" db="EMBL/GenBank/DDBJ databases">
        <title>Alkalihalobacillus sp. EGI L200015, a novel bacterium isolated from a salt lake sediment.</title>
        <authorList>
            <person name="Gao L."/>
            <person name="Fang B.-Z."/>
            <person name="Li W.-J."/>
        </authorList>
    </citation>
    <scope>NUCLEOTIDE SEQUENCE [LARGE SCALE GENOMIC DNA]</scope>
    <source>
        <strain evidence="3 4">KCTC 12718</strain>
    </source>
</reference>
<feature type="transmembrane region" description="Helical" evidence="1">
    <location>
        <begin position="45"/>
        <end position="64"/>
    </location>
</feature>
<name>A0ABS9H5V8_9BACL</name>
<dbReference type="RefSeq" id="WP_236338094.1">
    <property type="nucleotide sequence ID" value="NZ_JAKIJS010000002.1"/>
</dbReference>
<keyword evidence="3" id="KW-0406">Ion transport</keyword>
<dbReference type="Gene3D" id="1.10.287.70">
    <property type="match status" value="1"/>
</dbReference>
<dbReference type="GO" id="GO:0034220">
    <property type="term" value="P:monoatomic ion transmembrane transport"/>
    <property type="evidence" value="ECO:0007669"/>
    <property type="project" value="UniProtKB-KW"/>
</dbReference>
<keyword evidence="3" id="KW-0813">Transport</keyword>
<evidence type="ECO:0000313" key="4">
    <source>
        <dbReference type="Proteomes" id="UP001649381"/>
    </source>
</evidence>
<dbReference type="Pfam" id="PF07885">
    <property type="entry name" value="Ion_trans_2"/>
    <property type="match status" value="1"/>
</dbReference>
<sequence length="140" mass="15452">MDLLLLVIIIGTVVFIVQKSILSFFRYPRHLHKKSRTFISFEDLVALFIVYIIIIFGFGTIYFSLTISGITVLMEGSSPISGSFFQLSEAVSYFSAVTLLSVGYGDITPIGLGRWISIIEALVGYLLPAVFVLSTVIDSD</sequence>
<evidence type="ECO:0000313" key="3">
    <source>
        <dbReference type="EMBL" id="MCF6139334.1"/>
    </source>
</evidence>
<proteinExistence type="predicted"/>
<evidence type="ECO:0000259" key="2">
    <source>
        <dbReference type="Pfam" id="PF07885"/>
    </source>
</evidence>
<dbReference type="EMBL" id="JAKIJS010000002">
    <property type="protein sequence ID" value="MCF6139334.1"/>
    <property type="molecule type" value="Genomic_DNA"/>
</dbReference>
<organism evidence="3 4">
    <name type="scientific">Pseudalkalibacillus berkeleyi</name>
    <dbReference type="NCBI Taxonomy" id="1069813"/>
    <lineage>
        <taxon>Bacteria</taxon>
        <taxon>Bacillati</taxon>
        <taxon>Bacillota</taxon>
        <taxon>Bacilli</taxon>
        <taxon>Bacillales</taxon>
        <taxon>Fictibacillaceae</taxon>
        <taxon>Pseudalkalibacillus</taxon>
    </lineage>
</organism>
<accession>A0ABS9H5V8</accession>